<proteinExistence type="inferred from homology"/>
<evidence type="ECO:0000256" key="3">
    <source>
        <dbReference type="RuleBase" id="RU000363"/>
    </source>
</evidence>
<accession>A0A0F0LXX4</accession>
<dbReference type="PIRSF" id="PIRSF000126">
    <property type="entry name" value="11-beta-HSD1"/>
    <property type="match status" value="1"/>
</dbReference>
<dbReference type="RefSeq" id="WP_045247802.1">
    <property type="nucleotide sequence ID" value="NZ_JYIY01000075.1"/>
</dbReference>
<dbReference type="PRINTS" id="PR00081">
    <property type="entry name" value="GDHRDH"/>
</dbReference>
<dbReference type="SUPFAM" id="SSF51735">
    <property type="entry name" value="NAD(P)-binding Rossmann-fold domains"/>
    <property type="match status" value="1"/>
</dbReference>
<dbReference type="InterPro" id="IPR036291">
    <property type="entry name" value="NAD(P)-bd_dom_sf"/>
</dbReference>
<dbReference type="Proteomes" id="UP000033451">
    <property type="component" value="Unassembled WGS sequence"/>
</dbReference>
<comment type="similarity">
    <text evidence="1 3">Belongs to the short-chain dehydrogenases/reductases (SDR) family.</text>
</comment>
<evidence type="ECO:0000313" key="7">
    <source>
        <dbReference type="Proteomes" id="UP000257479"/>
    </source>
</evidence>
<dbReference type="PANTHER" id="PTHR44196:SF2">
    <property type="entry name" value="SHORT-CHAIN DEHYDROGENASE-RELATED"/>
    <property type="match status" value="1"/>
</dbReference>
<dbReference type="Gene3D" id="3.40.50.720">
    <property type="entry name" value="NAD(P)-binding Rossmann-like Domain"/>
    <property type="match status" value="1"/>
</dbReference>
<evidence type="ECO:0000313" key="4">
    <source>
        <dbReference type="EMBL" id="HAN24134.1"/>
    </source>
</evidence>
<evidence type="ECO:0000256" key="1">
    <source>
        <dbReference type="ARBA" id="ARBA00006484"/>
    </source>
</evidence>
<sequence length="262" mass="27245">MTITFRGTTALITGASAGLGTEFADQFARRGADVVLVARRADRLEEIAAEVRSRHGVSAHVVPLDLTEPGAVATLADELEGRGIRVDHVVNNAGFGMKGAFAEADAERIDALVQLNVAVLTSLTRAFLPALVARGSGTVINIASTAAFQPLASMAIYGASKAYVLSFTEALAHEVRPQGVTVLAVCPGATATEFFDVVGDARAAVGAMQTPTQVVDAAFRALARRKPPYSIVSGVQNKTGAVIVGLVPRRARVALTAGLLER</sequence>
<dbReference type="InterPro" id="IPR002347">
    <property type="entry name" value="SDR_fam"/>
</dbReference>
<evidence type="ECO:0000313" key="5">
    <source>
        <dbReference type="EMBL" id="KJL36216.1"/>
    </source>
</evidence>
<dbReference type="GO" id="GO:0016020">
    <property type="term" value="C:membrane"/>
    <property type="evidence" value="ECO:0007669"/>
    <property type="project" value="TreeGrafter"/>
</dbReference>
<dbReference type="GO" id="GO:0016491">
    <property type="term" value="F:oxidoreductase activity"/>
    <property type="evidence" value="ECO:0007669"/>
    <property type="project" value="UniProtKB-KW"/>
</dbReference>
<reference evidence="4 7" key="2">
    <citation type="journal article" date="2018" name="Nat. Biotechnol.">
        <title>A standardized bacterial taxonomy based on genome phylogeny substantially revises the tree of life.</title>
        <authorList>
            <person name="Parks D.H."/>
            <person name="Chuvochina M."/>
            <person name="Waite D.W."/>
            <person name="Rinke C."/>
            <person name="Skarshewski A."/>
            <person name="Chaumeil P.A."/>
            <person name="Hugenholtz P."/>
        </authorList>
    </citation>
    <scope>NUCLEOTIDE SEQUENCE [LARGE SCALE GENOMIC DNA]</scope>
    <source>
        <strain evidence="4">UBA9152</strain>
    </source>
</reference>
<dbReference type="PANTHER" id="PTHR44196">
    <property type="entry name" value="DEHYDROGENASE/REDUCTASE SDR FAMILY MEMBER 7B"/>
    <property type="match status" value="1"/>
</dbReference>
<protein>
    <submittedName>
        <fullName evidence="5">NADP-dependent 3-hydroxy acid dehydrogenase YdfG</fullName>
        <ecNumber evidence="5">1.1.1.-</ecNumber>
    </submittedName>
    <submittedName>
        <fullName evidence="4">SDR family NAD(P)-dependent oxidoreductase</fullName>
    </submittedName>
</protein>
<evidence type="ECO:0000313" key="6">
    <source>
        <dbReference type="Proteomes" id="UP000033451"/>
    </source>
</evidence>
<dbReference type="PATRIC" id="fig|400772.4.peg.1912"/>
<keyword evidence="2 5" id="KW-0560">Oxidoreductase</keyword>
<dbReference type="InterPro" id="IPR020904">
    <property type="entry name" value="Sc_DH/Rdtase_CS"/>
</dbReference>
<dbReference type="STRING" id="400772.RR49_01896"/>
<organism evidence="5 6">
    <name type="scientific">Microbacterium ginsengisoli</name>
    <dbReference type="NCBI Taxonomy" id="400772"/>
    <lineage>
        <taxon>Bacteria</taxon>
        <taxon>Bacillati</taxon>
        <taxon>Actinomycetota</taxon>
        <taxon>Actinomycetes</taxon>
        <taxon>Micrococcales</taxon>
        <taxon>Microbacteriaceae</taxon>
        <taxon>Microbacterium</taxon>
    </lineage>
</organism>
<comment type="caution">
    <text evidence="5">The sequence shown here is derived from an EMBL/GenBank/DDBJ whole genome shotgun (WGS) entry which is preliminary data.</text>
</comment>
<gene>
    <name evidence="5" type="primary">ydfG</name>
    <name evidence="4" type="ORF">DCP95_06115</name>
    <name evidence="5" type="ORF">RR49_01896</name>
</gene>
<dbReference type="EC" id="1.1.1.-" evidence="5"/>
<dbReference type="Pfam" id="PF00106">
    <property type="entry name" value="adh_short"/>
    <property type="match status" value="1"/>
</dbReference>
<dbReference type="AlphaFoldDB" id="A0A0F0LXX4"/>
<dbReference type="EMBL" id="JYIY01000075">
    <property type="protein sequence ID" value="KJL36216.1"/>
    <property type="molecule type" value="Genomic_DNA"/>
</dbReference>
<keyword evidence="6" id="KW-1185">Reference proteome</keyword>
<reference evidence="5 6" key="1">
    <citation type="submission" date="2015-02" db="EMBL/GenBank/DDBJ databases">
        <title>Draft genome sequences of ten Microbacterium spp. with emphasis on heavy metal contaminated environments.</title>
        <authorList>
            <person name="Corretto E."/>
        </authorList>
    </citation>
    <scope>NUCLEOTIDE SEQUENCE [LARGE SCALE GENOMIC DNA]</scope>
    <source>
        <strain evidence="5 6">DSM 18659</strain>
    </source>
</reference>
<evidence type="ECO:0000256" key="2">
    <source>
        <dbReference type="ARBA" id="ARBA00023002"/>
    </source>
</evidence>
<dbReference type="PRINTS" id="PR00080">
    <property type="entry name" value="SDRFAMILY"/>
</dbReference>
<dbReference type="Proteomes" id="UP000257479">
    <property type="component" value="Unassembled WGS sequence"/>
</dbReference>
<dbReference type="OrthoDB" id="9797538at2"/>
<name>A0A0F0LXX4_9MICO</name>
<dbReference type="EMBL" id="DMNG01000105">
    <property type="protein sequence ID" value="HAN24134.1"/>
    <property type="molecule type" value="Genomic_DNA"/>
</dbReference>
<dbReference type="PROSITE" id="PS00061">
    <property type="entry name" value="ADH_SHORT"/>
    <property type="match status" value="1"/>
</dbReference>